<name>A0A2K8IIY2_9CAUD</name>
<sequence length="46" mass="5067">MTDAKAQDVISGNGLADLLLQAGNQIKQLELEKSQMDLRLDFSSLF</sequence>
<evidence type="ECO:0000313" key="1">
    <source>
        <dbReference type="EMBL" id="ATE84287.1"/>
    </source>
</evidence>
<organism evidence="1 2">
    <name type="scientific">Lactococcus phage LP1005</name>
    <dbReference type="NCBI Taxonomy" id="2027273"/>
    <lineage>
        <taxon>Viruses</taxon>
        <taxon>Duplodnaviria</taxon>
        <taxon>Heunggongvirae</taxon>
        <taxon>Uroviricota</taxon>
        <taxon>Caudoviricetes</taxon>
        <taxon>Skunavirus</taxon>
        <taxon>Skunavirus LP0903</taxon>
    </lineage>
</organism>
<dbReference type="EMBL" id="MF775699">
    <property type="protein sequence ID" value="ATE84287.1"/>
    <property type="molecule type" value="Genomic_DNA"/>
</dbReference>
<accession>A0A2K8IIY2</accession>
<dbReference type="Proteomes" id="UP000241396">
    <property type="component" value="Segment"/>
</dbReference>
<proteinExistence type="predicted"/>
<reference evidence="2" key="1">
    <citation type="journal article" date="2018" name="Mol. Biol. Evol.">
        <title>Rates of Mutation and Recombination in Siphoviridae Phage Genome Evolution over Three Decades.</title>
        <authorList>
            <person name="Kupczok A."/>
            <person name="Neve H."/>
            <person name="Huang K.D."/>
            <person name="Hoeppner M.P."/>
            <person name="Heller K.J."/>
            <person name="Franz C.M.A.P."/>
            <person name="Dagan T."/>
        </authorList>
    </citation>
    <scope>NUCLEOTIDE SEQUENCE [LARGE SCALE GENOMIC DNA]</scope>
</reference>
<protein>
    <submittedName>
        <fullName evidence="1">Repressor protein/antirepressor</fullName>
    </submittedName>
</protein>
<gene>
    <name evidence="1" type="ORF">LP1005_48</name>
</gene>
<evidence type="ECO:0000313" key="2">
    <source>
        <dbReference type="Proteomes" id="UP000241396"/>
    </source>
</evidence>